<evidence type="ECO:0008006" key="3">
    <source>
        <dbReference type="Google" id="ProtNLM"/>
    </source>
</evidence>
<dbReference type="AlphaFoldDB" id="A0A840HT93"/>
<protein>
    <recommendedName>
        <fullName evidence="3">Sulfotransferase family protein</fullName>
    </recommendedName>
</protein>
<dbReference type="InterPro" id="IPR027417">
    <property type="entry name" value="P-loop_NTPase"/>
</dbReference>
<dbReference type="Pfam" id="PF17784">
    <property type="entry name" value="Sulfotransfer_4"/>
    <property type="match status" value="1"/>
</dbReference>
<keyword evidence="2" id="KW-1185">Reference proteome</keyword>
<dbReference type="PANTHER" id="PTHR36978">
    <property type="entry name" value="P-LOOP CONTAINING NUCLEOTIDE TRIPHOSPHATE HYDROLASE"/>
    <property type="match status" value="1"/>
</dbReference>
<dbReference type="EMBL" id="JACHOV010000003">
    <property type="protein sequence ID" value="MBB4640726.1"/>
    <property type="molecule type" value="Genomic_DNA"/>
</dbReference>
<accession>A0A840HT93</accession>
<dbReference type="RefSeq" id="WP_221232579.1">
    <property type="nucleotide sequence ID" value="NZ_JACHOV010000003.1"/>
</dbReference>
<dbReference type="Gene3D" id="3.40.50.300">
    <property type="entry name" value="P-loop containing nucleotide triphosphate hydrolases"/>
    <property type="match status" value="1"/>
</dbReference>
<dbReference type="PANTHER" id="PTHR36978:SF4">
    <property type="entry name" value="P-LOOP CONTAINING NUCLEOSIDE TRIPHOSPHATE HYDROLASE PROTEIN"/>
    <property type="match status" value="1"/>
</dbReference>
<comment type="caution">
    <text evidence="1">The sequence shown here is derived from an EMBL/GenBank/DDBJ whole genome shotgun (WGS) entry which is preliminary data.</text>
</comment>
<dbReference type="Proteomes" id="UP000575068">
    <property type="component" value="Unassembled WGS sequence"/>
</dbReference>
<dbReference type="SUPFAM" id="SSF52540">
    <property type="entry name" value="P-loop containing nucleoside triphosphate hydrolases"/>
    <property type="match status" value="1"/>
</dbReference>
<name>A0A840HT93_9SPHN</name>
<sequence>MMVLQVIGAGLGRTGTLSLKLALEHLGFGPCYHAMEIAATVRVSLPLWNDAVQGAPDWERIFAGYGAVVDYPGCLFWRELMVRYPEAKIILTVRDADSWFESVNATIFPAERNGTLLGEPGLGISDFLRKDFGDQIADRAFMVDYFNSWNRSVIEDVPNERLLVFNASDGWIPLCDFLHVPCPDVPFPWLHAREKKPRWKKRRQMSATGHTPSELERTVRDYLDDLRESAFR</sequence>
<evidence type="ECO:0000313" key="2">
    <source>
        <dbReference type="Proteomes" id="UP000575068"/>
    </source>
</evidence>
<organism evidence="1 2">
    <name type="scientific">Rhizorhapis suberifaciens</name>
    <name type="common">corky root of lettuce</name>
    <dbReference type="NCBI Taxonomy" id="13656"/>
    <lineage>
        <taxon>Bacteria</taxon>
        <taxon>Pseudomonadati</taxon>
        <taxon>Pseudomonadota</taxon>
        <taxon>Alphaproteobacteria</taxon>
        <taxon>Sphingomonadales</taxon>
        <taxon>Sphingomonadaceae</taxon>
        <taxon>Rhizorhapis</taxon>
    </lineage>
</organism>
<evidence type="ECO:0000313" key="1">
    <source>
        <dbReference type="EMBL" id="MBB4640726.1"/>
    </source>
</evidence>
<gene>
    <name evidence="1" type="ORF">HNQ99_001019</name>
</gene>
<dbReference type="InterPro" id="IPR040632">
    <property type="entry name" value="Sulfotransfer_4"/>
</dbReference>
<proteinExistence type="predicted"/>
<reference evidence="1 2" key="1">
    <citation type="submission" date="2020-08" db="EMBL/GenBank/DDBJ databases">
        <title>Genomic Encyclopedia of Type Strains, Phase IV (KMG-IV): sequencing the most valuable type-strain genomes for metagenomic binning, comparative biology and taxonomic classification.</title>
        <authorList>
            <person name="Goeker M."/>
        </authorList>
    </citation>
    <scope>NUCLEOTIDE SEQUENCE [LARGE SCALE GENOMIC DNA]</scope>
    <source>
        <strain evidence="1 2">DSM 7465</strain>
    </source>
</reference>